<reference evidence="2 3" key="1">
    <citation type="journal article" date="2022" name="Front. Cell. Infect. Microbiol.">
        <title>The Genomes of Two Strains of Taenia crassiceps the Animal Model for the Study of Human Cysticercosis.</title>
        <authorList>
            <person name="Bobes R.J."/>
            <person name="Estrada K."/>
            <person name="Rios-Valencia D.G."/>
            <person name="Calderon-Gallegos A."/>
            <person name="de la Torre P."/>
            <person name="Carrero J.C."/>
            <person name="Sanchez-Flores A."/>
            <person name="Laclette J.P."/>
        </authorList>
    </citation>
    <scope>NUCLEOTIDE SEQUENCE [LARGE SCALE GENOMIC DNA]</scope>
    <source>
        <strain evidence="2">WFUcys</strain>
    </source>
</reference>
<evidence type="ECO:0000256" key="1">
    <source>
        <dbReference type="SAM" id="MobiDB-lite"/>
    </source>
</evidence>
<evidence type="ECO:0000313" key="3">
    <source>
        <dbReference type="Proteomes" id="UP001651158"/>
    </source>
</evidence>
<feature type="region of interest" description="Disordered" evidence="1">
    <location>
        <begin position="48"/>
        <end position="75"/>
    </location>
</feature>
<name>A0ABR4Q4Y5_9CEST</name>
<comment type="caution">
    <text evidence="2">The sequence shown here is derived from an EMBL/GenBank/DDBJ whole genome shotgun (WGS) entry which is preliminary data.</text>
</comment>
<organism evidence="2 3">
    <name type="scientific">Taenia crassiceps</name>
    <dbReference type="NCBI Taxonomy" id="6207"/>
    <lineage>
        <taxon>Eukaryota</taxon>
        <taxon>Metazoa</taxon>
        <taxon>Spiralia</taxon>
        <taxon>Lophotrochozoa</taxon>
        <taxon>Platyhelminthes</taxon>
        <taxon>Cestoda</taxon>
        <taxon>Eucestoda</taxon>
        <taxon>Cyclophyllidea</taxon>
        <taxon>Taeniidae</taxon>
        <taxon>Taenia</taxon>
    </lineage>
</organism>
<dbReference type="Proteomes" id="UP001651158">
    <property type="component" value="Unassembled WGS sequence"/>
</dbReference>
<protein>
    <submittedName>
        <fullName evidence="2">Uncharacterized protein</fullName>
    </submittedName>
</protein>
<accession>A0ABR4Q4Y5</accession>
<gene>
    <name evidence="2" type="ORF">TcWFU_006107</name>
</gene>
<proteinExistence type="predicted"/>
<dbReference type="EMBL" id="JAKROA010000011">
    <property type="protein sequence ID" value="KAL5104706.1"/>
    <property type="molecule type" value="Genomic_DNA"/>
</dbReference>
<sequence length="75" mass="8525">MKKPYKSQFWSQRICITSALVEIEIAVQKDGDGSSYDAVIKKAKSFHKRSRREGLEEAEEEEDGSAVNPTQKCNF</sequence>
<evidence type="ECO:0000313" key="2">
    <source>
        <dbReference type="EMBL" id="KAL5104706.1"/>
    </source>
</evidence>
<keyword evidence="3" id="KW-1185">Reference proteome</keyword>